<proteinExistence type="predicted"/>
<dbReference type="RefSeq" id="WP_145794548.1">
    <property type="nucleotide sequence ID" value="NZ_BAAABR010000017.1"/>
</dbReference>
<accession>A0A561EXF6</accession>
<sequence length="64" mass="6545">MQSSVAAGGLKLVPWSCLLLGAGWAVGMAALGMTAFAVRTRTHHPRMAKTAPEGSGIEQTAPVP</sequence>
<feature type="region of interest" description="Disordered" evidence="1">
    <location>
        <begin position="44"/>
        <end position="64"/>
    </location>
</feature>
<protein>
    <submittedName>
        <fullName evidence="3">Uncharacterized protein</fullName>
    </submittedName>
</protein>
<keyword evidence="2" id="KW-0812">Transmembrane</keyword>
<comment type="caution">
    <text evidence="3">The sequence shown here is derived from an EMBL/GenBank/DDBJ whole genome shotgun (WGS) entry which is preliminary data.</text>
</comment>
<keyword evidence="2" id="KW-1133">Transmembrane helix</keyword>
<dbReference type="Proteomes" id="UP000318416">
    <property type="component" value="Unassembled WGS sequence"/>
</dbReference>
<dbReference type="EMBL" id="VIVR01000001">
    <property type="protein sequence ID" value="TWE20288.1"/>
    <property type="molecule type" value="Genomic_DNA"/>
</dbReference>
<name>A0A561EXF6_9ACTN</name>
<feature type="transmembrane region" description="Helical" evidence="2">
    <location>
        <begin position="12"/>
        <end position="38"/>
    </location>
</feature>
<dbReference type="AlphaFoldDB" id="A0A561EXF6"/>
<keyword evidence="2" id="KW-0472">Membrane</keyword>
<gene>
    <name evidence="3" type="ORF">FB465_5436</name>
</gene>
<keyword evidence="4" id="KW-1185">Reference proteome</keyword>
<evidence type="ECO:0000256" key="2">
    <source>
        <dbReference type="SAM" id="Phobius"/>
    </source>
</evidence>
<evidence type="ECO:0000313" key="4">
    <source>
        <dbReference type="Proteomes" id="UP000318416"/>
    </source>
</evidence>
<reference evidence="3 4" key="1">
    <citation type="submission" date="2019-06" db="EMBL/GenBank/DDBJ databases">
        <title>Sequencing the genomes of 1000 actinobacteria strains.</title>
        <authorList>
            <person name="Klenk H.-P."/>
        </authorList>
    </citation>
    <scope>NUCLEOTIDE SEQUENCE [LARGE SCALE GENOMIC DNA]</scope>
    <source>
        <strain evidence="3 4">DSM 41649</strain>
    </source>
</reference>
<evidence type="ECO:0000313" key="3">
    <source>
        <dbReference type="EMBL" id="TWE20288.1"/>
    </source>
</evidence>
<evidence type="ECO:0000256" key="1">
    <source>
        <dbReference type="SAM" id="MobiDB-lite"/>
    </source>
</evidence>
<organism evidence="3 4">
    <name type="scientific">Kitasatospora atroaurantiaca</name>
    <dbReference type="NCBI Taxonomy" id="285545"/>
    <lineage>
        <taxon>Bacteria</taxon>
        <taxon>Bacillati</taxon>
        <taxon>Actinomycetota</taxon>
        <taxon>Actinomycetes</taxon>
        <taxon>Kitasatosporales</taxon>
        <taxon>Streptomycetaceae</taxon>
        <taxon>Kitasatospora</taxon>
    </lineage>
</organism>
<dbReference type="OrthoDB" id="3690421at2"/>